<comment type="caution">
    <text evidence="3">The sequence shown here is derived from an EMBL/GenBank/DDBJ whole genome shotgun (WGS) entry which is preliminary data.</text>
</comment>
<evidence type="ECO:0000313" key="3">
    <source>
        <dbReference type="EMBL" id="TRM59369.1"/>
    </source>
</evidence>
<feature type="domain" description="Protein kinase" evidence="2">
    <location>
        <begin position="74"/>
        <end position="341"/>
    </location>
</feature>
<dbReference type="AlphaFoldDB" id="A0A550C3J0"/>
<feature type="region of interest" description="Disordered" evidence="1">
    <location>
        <begin position="412"/>
        <end position="490"/>
    </location>
</feature>
<dbReference type="InterPro" id="IPR051681">
    <property type="entry name" value="Ser/Thr_Kinases-Pseudokinases"/>
</dbReference>
<evidence type="ECO:0000256" key="1">
    <source>
        <dbReference type="SAM" id="MobiDB-lite"/>
    </source>
</evidence>
<feature type="compositionally biased region" description="Low complexity" evidence="1">
    <location>
        <begin position="505"/>
        <end position="521"/>
    </location>
</feature>
<dbReference type="Proteomes" id="UP000320762">
    <property type="component" value="Unassembled WGS sequence"/>
</dbReference>
<organism evidence="3 4">
    <name type="scientific">Schizophyllum amplum</name>
    <dbReference type="NCBI Taxonomy" id="97359"/>
    <lineage>
        <taxon>Eukaryota</taxon>
        <taxon>Fungi</taxon>
        <taxon>Dikarya</taxon>
        <taxon>Basidiomycota</taxon>
        <taxon>Agaricomycotina</taxon>
        <taxon>Agaricomycetes</taxon>
        <taxon>Agaricomycetidae</taxon>
        <taxon>Agaricales</taxon>
        <taxon>Schizophyllaceae</taxon>
        <taxon>Schizophyllum</taxon>
    </lineage>
</organism>
<dbReference type="PROSITE" id="PS50011">
    <property type="entry name" value="PROTEIN_KINASE_DOM"/>
    <property type="match status" value="1"/>
</dbReference>
<accession>A0A550C3J0</accession>
<dbReference type="InterPro" id="IPR000719">
    <property type="entry name" value="Prot_kinase_dom"/>
</dbReference>
<dbReference type="STRING" id="97359.A0A550C3J0"/>
<keyword evidence="3" id="KW-0418">Kinase</keyword>
<feature type="region of interest" description="Disordered" evidence="1">
    <location>
        <begin position="505"/>
        <end position="534"/>
    </location>
</feature>
<dbReference type="EMBL" id="VDMD01000028">
    <property type="protein sequence ID" value="TRM59369.1"/>
    <property type="molecule type" value="Genomic_DNA"/>
</dbReference>
<evidence type="ECO:0000313" key="4">
    <source>
        <dbReference type="Proteomes" id="UP000320762"/>
    </source>
</evidence>
<dbReference type="InterPro" id="IPR001245">
    <property type="entry name" value="Ser-Thr/Tyr_kinase_cat_dom"/>
</dbReference>
<reference evidence="3 4" key="1">
    <citation type="journal article" date="2019" name="New Phytol.">
        <title>Comparative genomics reveals unique wood-decay strategies and fruiting body development in the Schizophyllaceae.</title>
        <authorList>
            <person name="Almasi E."/>
            <person name="Sahu N."/>
            <person name="Krizsan K."/>
            <person name="Balint B."/>
            <person name="Kovacs G.M."/>
            <person name="Kiss B."/>
            <person name="Cseklye J."/>
            <person name="Drula E."/>
            <person name="Henrissat B."/>
            <person name="Nagy I."/>
            <person name="Chovatia M."/>
            <person name="Adam C."/>
            <person name="LaButti K."/>
            <person name="Lipzen A."/>
            <person name="Riley R."/>
            <person name="Grigoriev I.V."/>
            <person name="Nagy L.G."/>
        </authorList>
    </citation>
    <scope>NUCLEOTIDE SEQUENCE [LARGE SCALE GENOMIC DNA]</scope>
    <source>
        <strain evidence="3 4">NL-1724</strain>
    </source>
</reference>
<dbReference type="GO" id="GO:0005524">
    <property type="term" value="F:ATP binding"/>
    <property type="evidence" value="ECO:0007669"/>
    <property type="project" value="InterPro"/>
</dbReference>
<dbReference type="GO" id="GO:0004674">
    <property type="term" value="F:protein serine/threonine kinase activity"/>
    <property type="evidence" value="ECO:0007669"/>
    <property type="project" value="TreeGrafter"/>
</dbReference>
<dbReference type="Pfam" id="PF07714">
    <property type="entry name" value="PK_Tyr_Ser-Thr"/>
    <property type="match status" value="1"/>
</dbReference>
<dbReference type="SUPFAM" id="SSF56112">
    <property type="entry name" value="Protein kinase-like (PK-like)"/>
    <property type="match status" value="1"/>
</dbReference>
<dbReference type="Gene3D" id="1.10.510.10">
    <property type="entry name" value="Transferase(Phosphotransferase) domain 1"/>
    <property type="match status" value="1"/>
</dbReference>
<evidence type="ECO:0000259" key="2">
    <source>
        <dbReference type="PROSITE" id="PS50011"/>
    </source>
</evidence>
<keyword evidence="3" id="KW-0808">Transferase</keyword>
<feature type="compositionally biased region" description="Polar residues" evidence="1">
    <location>
        <begin position="434"/>
        <end position="445"/>
    </location>
</feature>
<dbReference type="InterPro" id="IPR008271">
    <property type="entry name" value="Ser/Thr_kinase_AS"/>
</dbReference>
<dbReference type="SMART" id="SM00220">
    <property type="entry name" value="S_TKc"/>
    <property type="match status" value="1"/>
</dbReference>
<name>A0A550C3J0_9AGAR</name>
<keyword evidence="4" id="KW-1185">Reference proteome</keyword>
<dbReference type="PROSITE" id="PS00108">
    <property type="entry name" value="PROTEIN_KINASE_ST"/>
    <property type="match status" value="1"/>
</dbReference>
<dbReference type="PANTHER" id="PTHR44329">
    <property type="entry name" value="SERINE/THREONINE-PROTEIN KINASE TNNI3K-RELATED"/>
    <property type="match status" value="1"/>
</dbReference>
<gene>
    <name evidence="3" type="ORF">BD626DRAFT_572658</name>
</gene>
<dbReference type="PRINTS" id="PR00109">
    <property type="entry name" value="TYRKINASE"/>
</dbReference>
<dbReference type="OrthoDB" id="122279at2759"/>
<sequence length="611" mass="67180">MSVALLVRGHCEELCLGREYRSPQGVLNCLQDLLEHSPSLSRRVKNRLVHAAIRLSKVFDIAPERLVLKNHLELRGKDPVASGSFGEVYRGVLNSEEVSIKMVKVYQRGGSSASKEFTKEALIWRQLNHPNVLPFYGVYYWDDSHSRLCLVSPWMAQGNVVDYLRKDLPLTNRVALAYDIANGLAYLHEENIIHGDLKGVNILVSHSGNACIGDFGLASVSLGDVASMPNYESSNSSSCQGTTRWLAPEVFETGVISAKSDIYAFACVLYELFSGCPPFAHIRLDATVMCKVAFLQERPTRPSSLALSDAVWALITQCWAQDPTARPTAQYALMALRAEFAVTPTAATWDASIPSKIRAALEELPFCPTVDSIQLLTGSMSRRVVPAIQKEEISTAAFRENEATVKITRLGPTNASSRHHIVSNPQGPKERTKSATSGHRATTPSLYGAARPRSSTMSARAPTSVPRAPAYVPRSLERSHSAPWPAETRQSRSIFARPCVRTPSISSISSVSPPAPFSATPWESRSGARRESQFELDWDEGDTLWSEEGYQQTSWDKCSISSSRPTSPALSATSTCIDSPSTHFEGHSFPETQLNPKAAVFVPRAMPWWSE</sequence>
<proteinExistence type="predicted"/>
<dbReference type="InterPro" id="IPR011009">
    <property type="entry name" value="Kinase-like_dom_sf"/>
</dbReference>
<protein>
    <submittedName>
        <fullName evidence="3">Kinase-like domain-containing protein</fullName>
    </submittedName>
</protein>